<accession>A0ACC1R495</accession>
<name>A0ACC1R495_9HYPO</name>
<keyword evidence="2" id="KW-1185">Reference proteome</keyword>
<evidence type="ECO:0000313" key="2">
    <source>
        <dbReference type="Proteomes" id="UP001148737"/>
    </source>
</evidence>
<organism evidence="1 2">
    <name type="scientific">Lecanicillium saksenae</name>
    <dbReference type="NCBI Taxonomy" id="468837"/>
    <lineage>
        <taxon>Eukaryota</taxon>
        <taxon>Fungi</taxon>
        <taxon>Dikarya</taxon>
        <taxon>Ascomycota</taxon>
        <taxon>Pezizomycotina</taxon>
        <taxon>Sordariomycetes</taxon>
        <taxon>Hypocreomycetidae</taxon>
        <taxon>Hypocreales</taxon>
        <taxon>Cordycipitaceae</taxon>
        <taxon>Lecanicillium</taxon>
    </lineage>
</organism>
<sequence>MNNSCRFPHNSDLYGIGIRIGLYCQWVTSLIAQAYVPTEVPAVQTATQSFQTAILISLVILTSKDLIHEPEVLIVLPLCFGGFLTSHHVPSPTNDPGSRSRRLISGFNFGALVSYSAWFWSHGVVELHGKCQDCVYVTLLFGRWDIMALRTFGIIMSSAGCLVFLILAALCVWRISAIVNVEGARASLMYLISASTSSPTGPPTLRPRWQTWFQVVVALIGQSHIVAMVELTLIWNPQQDPSGVIAAGQMIPLVVGAWGLVRVVYLFLISHLRQGQTAHREPVPIIGFPL</sequence>
<dbReference type="EMBL" id="JANAKD010000167">
    <property type="protein sequence ID" value="KAJ3496709.1"/>
    <property type="molecule type" value="Genomic_DNA"/>
</dbReference>
<evidence type="ECO:0000313" key="1">
    <source>
        <dbReference type="EMBL" id="KAJ3496709.1"/>
    </source>
</evidence>
<gene>
    <name evidence="1" type="ORF">NLG97_g2460</name>
</gene>
<reference evidence="1" key="1">
    <citation type="submission" date="2022-07" db="EMBL/GenBank/DDBJ databases">
        <title>Genome Sequence of Lecanicillium saksenae.</title>
        <authorList>
            <person name="Buettner E."/>
        </authorList>
    </citation>
    <scope>NUCLEOTIDE SEQUENCE</scope>
    <source>
        <strain evidence="1">VT-O1</strain>
    </source>
</reference>
<dbReference type="Proteomes" id="UP001148737">
    <property type="component" value="Unassembled WGS sequence"/>
</dbReference>
<protein>
    <submittedName>
        <fullName evidence="1">Uncharacterized protein</fullName>
    </submittedName>
</protein>
<comment type="caution">
    <text evidence="1">The sequence shown here is derived from an EMBL/GenBank/DDBJ whole genome shotgun (WGS) entry which is preliminary data.</text>
</comment>
<proteinExistence type="predicted"/>